<dbReference type="EnsemblMetazoa" id="BGLB020751-RA">
    <property type="protein sequence ID" value="BGLB020751-PA"/>
    <property type="gene ID" value="BGLB020751"/>
</dbReference>
<dbReference type="SUPFAM" id="SSF47473">
    <property type="entry name" value="EF-hand"/>
    <property type="match status" value="1"/>
</dbReference>
<organism evidence="4 5">
    <name type="scientific">Biomphalaria glabrata</name>
    <name type="common">Bloodfluke planorb</name>
    <name type="synonym">Freshwater snail</name>
    <dbReference type="NCBI Taxonomy" id="6526"/>
    <lineage>
        <taxon>Eukaryota</taxon>
        <taxon>Metazoa</taxon>
        <taxon>Spiralia</taxon>
        <taxon>Lophotrochozoa</taxon>
        <taxon>Mollusca</taxon>
        <taxon>Gastropoda</taxon>
        <taxon>Heterobranchia</taxon>
        <taxon>Euthyneura</taxon>
        <taxon>Panpulmonata</taxon>
        <taxon>Hygrophila</taxon>
        <taxon>Lymnaeoidea</taxon>
        <taxon>Planorbidae</taxon>
        <taxon>Biomphalaria</taxon>
    </lineage>
</organism>
<name>A0A2C9KKJ1_BIOGL</name>
<dbReference type="SMART" id="SM00054">
    <property type="entry name" value="EFh"/>
    <property type="match status" value="2"/>
</dbReference>
<protein>
    <recommendedName>
        <fullName evidence="3">EF-hand domain-containing protein</fullName>
    </recommendedName>
</protein>
<accession>A0A2C9KKJ1</accession>
<gene>
    <name evidence="4" type="primary">106069887</name>
</gene>
<keyword evidence="1" id="KW-0106">Calcium</keyword>
<feature type="domain" description="EF-hand" evidence="3">
    <location>
        <begin position="225"/>
        <end position="260"/>
    </location>
</feature>
<dbReference type="Gene3D" id="1.10.238.10">
    <property type="entry name" value="EF-hand"/>
    <property type="match status" value="1"/>
</dbReference>
<sequence>MSLFRMFLGRDLVSFLILNLLSNIQGSTLNVDTLIQSINTDNTNTTVSVGEVDNFFGTFWSGPNVTRCGFVDRLVSMYSGDPSRLSVLFDALQSTDGQWLSAFEWRAAWMGSEPFVSVSTAKNNWMKVEDTTERALTRPYEHTDRILWYKYTDLELQRLANRFDNSSDGKISRYEVTMAMRTMDGHNDSGVRKCNFVDTMTSYKQHGAAAVNFYDYIFNQRDVTWADVDSDFFLKTADDNGDGTVTRQELVRFFTLQNLKASGLSVQAETLDFTGNNRSHRMIGGFVIVLIVALQSGLRIL</sequence>
<dbReference type="InterPro" id="IPR002048">
    <property type="entry name" value="EF_hand_dom"/>
</dbReference>
<dbReference type="GO" id="GO:0005509">
    <property type="term" value="F:calcium ion binding"/>
    <property type="evidence" value="ECO:0007669"/>
    <property type="project" value="InterPro"/>
</dbReference>
<evidence type="ECO:0000256" key="2">
    <source>
        <dbReference type="SAM" id="SignalP"/>
    </source>
</evidence>
<dbReference type="OrthoDB" id="6050711at2759"/>
<evidence type="ECO:0000256" key="1">
    <source>
        <dbReference type="ARBA" id="ARBA00022837"/>
    </source>
</evidence>
<dbReference type="PROSITE" id="PS50222">
    <property type="entry name" value="EF_HAND_2"/>
    <property type="match status" value="2"/>
</dbReference>
<keyword evidence="2" id="KW-0732">Signal</keyword>
<proteinExistence type="predicted"/>
<feature type="signal peptide" evidence="2">
    <location>
        <begin position="1"/>
        <end position="26"/>
    </location>
</feature>
<feature type="chain" id="PRO_5012497035" description="EF-hand domain-containing protein" evidence="2">
    <location>
        <begin position="27"/>
        <end position="301"/>
    </location>
</feature>
<dbReference type="Proteomes" id="UP000076420">
    <property type="component" value="Unassembled WGS sequence"/>
</dbReference>
<feature type="domain" description="EF-hand" evidence="3">
    <location>
        <begin position="151"/>
        <end position="186"/>
    </location>
</feature>
<dbReference type="AlphaFoldDB" id="A0A2C9KKJ1"/>
<reference evidence="4" key="1">
    <citation type="submission" date="2020-05" db="UniProtKB">
        <authorList>
            <consortium name="EnsemblMetazoa"/>
        </authorList>
    </citation>
    <scope>IDENTIFICATION</scope>
    <source>
        <strain evidence="4">BB02</strain>
    </source>
</reference>
<evidence type="ECO:0000259" key="3">
    <source>
        <dbReference type="PROSITE" id="PS50222"/>
    </source>
</evidence>
<evidence type="ECO:0000313" key="4">
    <source>
        <dbReference type="EnsemblMetazoa" id="BGLB020751-PA"/>
    </source>
</evidence>
<dbReference type="VEuPathDB" id="VectorBase:BGLAX_042598"/>
<dbReference type="InterPro" id="IPR011992">
    <property type="entry name" value="EF-hand-dom_pair"/>
</dbReference>
<dbReference type="VEuPathDB" id="VectorBase:BGLB020751"/>
<dbReference type="PROSITE" id="PS00018">
    <property type="entry name" value="EF_HAND_1"/>
    <property type="match status" value="2"/>
</dbReference>
<evidence type="ECO:0000313" key="5">
    <source>
        <dbReference type="Proteomes" id="UP000076420"/>
    </source>
</evidence>
<dbReference type="InterPro" id="IPR018247">
    <property type="entry name" value="EF_Hand_1_Ca_BS"/>
</dbReference>
<dbReference type="KEGG" id="bgt:106069887"/>